<proteinExistence type="predicted"/>
<keyword evidence="1" id="KW-0812">Transmembrane</keyword>
<protein>
    <submittedName>
        <fullName evidence="2">Uncharacterized protein</fullName>
    </submittedName>
</protein>
<gene>
    <name evidence="2" type="ORF">D7147_15990</name>
</gene>
<organism evidence="2 3">
    <name type="scientific">Micromonospora musae</name>
    <dbReference type="NCBI Taxonomy" id="1894970"/>
    <lineage>
        <taxon>Bacteria</taxon>
        <taxon>Bacillati</taxon>
        <taxon>Actinomycetota</taxon>
        <taxon>Actinomycetes</taxon>
        <taxon>Micromonosporales</taxon>
        <taxon>Micromonosporaceae</taxon>
        <taxon>Micromonospora</taxon>
    </lineage>
</organism>
<keyword evidence="1" id="KW-1133">Transmembrane helix</keyword>
<keyword evidence="3" id="KW-1185">Reference proteome</keyword>
<comment type="caution">
    <text evidence="2">The sequence shown here is derived from an EMBL/GenBank/DDBJ whole genome shotgun (WGS) entry which is preliminary data.</text>
</comment>
<dbReference type="EMBL" id="RAZS01000005">
    <property type="protein sequence ID" value="RKN18906.1"/>
    <property type="molecule type" value="Genomic_DNA"/>
</dbReference>
<reference evidence="2 3" key="1">
    <citation type="submission" date="2018-09" db="EMBL/GenBank/DDBJ databases">
        <title>Micromonospora sp. nov. MS1-9, isolated from a root of Musa sp.</title>
        <authorList>
            <person name="Kuncharoen N."/>
            <person name="Kudo T."/>
            <person name="Ohkuma M."/>
            <person name="Yuki M."/>
            <person name="Tanasupawat S."/>
        </authorList>
    </citation>
    <scope>NUCLEOTIDE SEQUENCE [LARGE SCALE GENOMIC DNA]</scope>
    <source>
        <strain evidence="2 3">NGC1-4</strain>
    </source>
</reference>
<accession>A0ABX9R9A4</accession>
<keyword evidence="1" id="KW-0472">Membrane</keyword>
<name>A0ABX9R9A4_9ACTN</name>
<sequence length="412" mass="42255">MPRWRFLPAGATGRQVGLDRSALVRSRFATQPRVPAGARRSRLVLRAWAGLPVRLRPDLLARTALGVRIGVTGRLAGLAAPVVLVARRPTAVVRPVVLVTRLALALVVGAAELLVVIAGPPGGALRPLLVVPTVVITRPAYVVGVAAVLRVPCRVVAEVVRTPIPFGCVTPRVALSAAGRQPPLGSARPSAVVAARCRLLVRLGHPARLGGAGGGGDRRVPGVPFVPARAGVGCRSPVPAVLASAALLTAGAAVGPLGPAVRVGAARRRPLVGPTRFAVWTAVRLVVVPAPVDAARPALPAVRLLFGRRIVGPRAAHVRAVGPGGGERGHLGAADHRGSAARWWGVLRADVAGVALTGELGVPLVGGFDHPGWFGRVLPPIRVPAAHPACLSPRPGHVPADARPRPAVTATR</sequence>
<feature type="transmembrane region" description="Helical" evidence="1">
    <location>
        <begin position="98"/>
        <end position="117"/>
    </location>
</feature>
<evidence type="ECO:0000256" key="1">
    <source>
        <dbReference type="SAM" id="Phobius"/>
    </source>
</evidence>
<evidence type="ECO:0000313" key="2">
    <source>
        <dbReference type="EMBL" id="RKN18906.1"/>
    </source>
</evidence>
<dbReference type="Proteomes" id="UP000271548">
    <property type="component" value="Unassembled WGS sequence"/>
</dbReference>
<evidence type="ECO:0000313" key="3">
    <source>
        <dbReference type="Proteomes" id="UP000271548"/>
    </source>
</evidence>